<evidence type="ECO:0000259" key="2">
    <source>
        <dbReference type="Pfam" id="PF07331"/>
    </source>
</evidence>
<keyword evidence="1" id="KW-0812">Transmembrane</keyword>
<feature type="domain" description="DUF1468" evidence="2">
    <location>
        <begin position="18"/>
        <end position="159"/>
    </location>
</feature>
<evidence type="ECO:0000313" key="4">
    <source>
        <dbReference type="Proteomes" id="UP001642464"/>
    </source>
</evidence>
<keyword evidence="4" id="KW-1185">Reference proteome</keyword>
<accession>A0ABP0PA53</accession>
<comment type="caution">
    <text evidence="3">The sequence shown here is derived from an EMBL/GenBank/DDBJ whole genome shotgun (WGS) entry which is preliminary data.</text>
</comment>
<dbReference type="Pfam" id="PF07331">
    <property type="entry name" value="TctB"/>
    <property type="match status" value="1"/>
</dbReference>
<organism evidence="3 4">
    <name type="scientific">Durusdinium trenchii</name>
    <dbReference type="NCBI Taxonomy" id="1381693"/>
    <lineage>
        <taxon>Eukaryota</taxon>
        <taxon>Sar</taxon>
        <taxon>Alveolata</taxon>
        <taxon>Dinophyceae</taxon>
        <taxon>Suessiales</taxon>
        <taxon>Symbiodiniaceae</taxon>
        <taxon>Durusdinium</taxon>
    </lineage>
</organism>
<feature type="non-terminal residue" evidence="3">
    <location>
        <position position="160"/>
    </location>
</feature>
<reference evidence="3 4" key="1">
    <citation type="submission" date="2024-02" db="EMBL/GenBank/DDBJ databases">
        <authorList>
            <person name="Chen Y."/>
            <person name="Shah S."/>
            <person name="Dougan E. K."/>
            <person name="Thang M."/>
            <person name="Chan C."/>
        </authorList>
    </citation>
    <scope>NUCLEOTIDE SEQUENCE [LARGE SCALE GENOMIC DNA]</scope>
</reference>
<keyword evidence="1" id="KW-0472">Membrane</keyword>
<feature type="transmembrane region" description="Helical" evidence="1">
    <location>
        <begin position="132"/>
        <end position="150"/>
    </location>
</feature>
<sequence length="160" mass="16650">MTLEPPPDHPTPRADLWIGLSAFVFGLAAAGLVPGEVAKDGLTKFGDVRSPAFFPITAAAFLVVLSVALVLRAVRAGALSGIETGVAKPSPKVLVVGGALALAGVAIFWLGFFVTAALLIAGLTWIFGEHRLLRIATLAVCVPLGIQILFREMLNVLLPS</sequence>
<protein>
    <submittedName>
        <fullName evidence="3">Tripartite tricarboxylate transporter TctB family protein</fullName>
    </submittedName>
</protein>
<keyword evidence="1" id="KW-1133">Transmembrane helix</keyword>
<dbReference type="EMBL" id="CAXAMM010034471">
    <property type="protein sequence ID" value="CAK9072940.1"/>
    <property type="molecule type" value="Genomic_DNA"/>
</dbReference>
<dbReference type="Proteomes" id="UP001642464">
    <property type="component" value="Unassembled WGS sequence"/>
</dbReference>
<feature type="transmembrane region" description="Helical" evidence="1">
    <location>
        <begin position="94"/>
        <end position="120"/>
    </location>
</feature>
<dbReference type="InterPro" id="IPR009936">
    <property type="entry name" value="DUF1468"/>
</dbReference>
<gene>
    <name evidence="3" type="ORF">SCF082_LOCUS35806</name>
</gene>
<evidence type="ECO:0000256" key="1">
    <source>
        <dbReference type="SAM" id="Phobius"/>
    </source>
</evidence>
<evidence type="ECO:0000313" key="3">
    <source>
        <dbReference type="EMBL" id="CAK9072940.1"/>
    </source>
</evidence>
<name>A0ABP0PA53_9DINO</name>
<proteinExistence type="predicted"/>
<feature type="transmembrane region" description="Helical" evidence="1">
    <location>
        <begin position="16"/>
        <end position="33"/>
    </location>
</feature>
<feature type="transmembrane region" description="Helical" evidence="1">
    <location>
        <begin position="53"/>
        <end position="74"/>
    </location>
</feature>